<dbReference type="EMBL" id="JBHMFC010000005">
    <property type="protein sequence ID" value="MFB9055369.1"/>
    <property type="molecule type" value="Genomic_DNA"/>
</dbReference>
<evidence type="ECO:0000313" key="2">
    <source>
        <dbReference type="EMBL" id="MFB9055369.1"/>
    </source>
</evidence>
<dbReference type="InterPro" id="IPR041673">
    <property type="entry name" value="TetR_C_23"/>
</dbReference>
<feature type="domain" description="Tetracyclin repressor-like C-terminal" evidence="1">
    <location>
        <begin position="84"/>
        <end position="210"/>
    </location>
</feature>
<dbReference type="Pfam" id="PF17931">
    <property type="entry name" value="TetR_C_23"/>
    <property type="match status" value="1"/>
</dbReference>
<dbReference type="SUPFAM" id="SSF48498">
    <property type="entry name" value="Tetracyclin repressor-like, C-terminal domain"/>
    <property type="match status" value="1"/>
</dbReference>
<comment type="caution">
    <text evidence="2">The sequence shown here is derived from an EMBL/GenBank/DDBJ whole genome shotgun (WGS) entry which is preliminary data.</text>
</comment>
<name>A0ABV5F7L4_9FLAO</name>
<evidence type="ECO:0000259" key="1">
    <source>
        <dbReference type="Pfam" id="PF17931"/>
    </source>
</evidence>
<dbReference type="Proteomes" id="UP001589585">
    <property type="component" value="Unassembled WGS sequence"/>
</dbReference>
<accession>A0ABV5F7L4</accession>
<sequence length="218" mass="25985">MAKKKNITKDAIISSYMDYVLEHNENPKSVFAFSKHNNFEESKFYEHFASFDHIEKNIFERFYLNTKLILDKSEDYLNFDARNKLLSFYFTFFENLTANRSYVVYVLEKYKKDLKGLKMLSGLKHHFTNYIKSLDIEMIDVKQENIEKLQQKTLQETAWLQLLVTMKFWIDDTSPAFEKTDIFIEKSINTSFDVMDVAPIKSVIDLGKFLFKETFQMN</sequence>
<proteinExistence type="predicted"/>
<keyword evidence="3" id="KW-1185">Reference proteome</keyword>
<gene>
    <name evidence="2" type="ORF">ACFFU9_01325</name>
</gene>
<reference evidence="2 3" key="1">
    <citation type="submission" date="2024-09" db="EMBL/GenBank/DDBJ databases">
        <authorList>
            <person name="Sun Q."/>
            <person name="Mori K."/>
        </authorList>
    </citation>
    <scope>NUCLEOTIDE SEQUENCE [LARGE SCALE GENOMIC DNA]</scope>
    <source>
        <strain evidence="2 3">CECT 8622</strain>
    </source>
</reference>
<organism evidence="2 3">
    <name type="scientific">Mariniflexile ostreae</name>
    <dbReference type="NCBI Taxonomy" id="1520892"/>
    <lineage>
        <taxon>Bacteria</taxon>
        <taxon>Pseudomonadati</taxon>
        <taxon>Bacteroidota</taxon>
        <taxon>Flavobacteriia</taxon>
        <taxon>Flavobacteriales</taxon>
        <taxon>Flavobacteriaceae</taxon>
        <taxon>Mariniflexile</taxon>
    </lineage>
</organism>
<protein>
    <submittedName>
        <fullName evidence="2">TetR family transcriptional regulator C-terminal domain-containing protein</fullName>
    </submittedName>
</protein>
<evidence type="ECO:0000313" key="3">
    <source>
        <dbReference type="Proteomes" id="UP001589585"/>
    </source>
</evidence>
<dbReference type="RefSeq" id="WP_379859554.1">
    <property type="nucleotide sequence ID" value="NZ_JBHMFC010000005.1"/>
</dbReference>
<dbReference type="InterPro" id="IPR036271">
    <property type="entry name" value="Tet_transcr_reg_TetR-rel_C_sf"/>
</dbReference>